<dbReference type="OrthoDB" id="4119967at2759"/>
<dbReference type="HOGENOM" id="CLU_007383_8_4_1"/>
<dbReference type="STRING" id="348802.A0A0D2D005"/>
<dbReference type="RefSeq" id="XP_013316321.1">
    <property type="nucleotide sequence ID" value="XM_013460867.1"/>
</dbReference>
<dbReference type="Proteomes" id="UP000054342">
    <property type="component" value="Unassembled WGS sequence"/>
</dbReference>
<protein>
    <recommendedName>
        <fullName evidence="4">NmrA-like domain-containing protein</fullName>
    </recommendedName>
</protein>
<dbReference type="Pfam" id="PF05368">
    <property type="entry name" value="NmrA"/>
    <property type="match status" value="1"/>
</dbReference>
<organism evidence="5 6">
    <name type="scientific">Exophiala xenobiotica</name>
    <dbReference type="NCBI Taxonomy" id="348802"/>
    <lineage>
        <taxon>Eukaryota</taxon>
        <taxon>Fungi</taxon>
        <taxon>Dikarya</taxon>
        <taxon>Ascomycota</taxon>
        <taxon>Pezizomycotina</taxon>
        <taxon>Eurotiomycetes</taxon>
        <taxon>Chaetothyriomycetidae</taxon>
        <taxon>Chaetothyriales</taxon>
        <taxon>Herpotrichiellaceae</taxon>
        <taxon>Exophiala</taxon>
    </lineage>
</organism>
<comment type="similarity">
    <text evidence="1">Belongs to the NmrA-type oxidoreductase family.</text>
</comment>
<evidence type="ECO:0000259" key="4">
    <source>
        <dbReference type="Pfam" id="PF05368"/>
    </source>
</evidence>
<keyword evidence="3" id="KW-0560">Oxidoreductase</keyword>
<dbReference type="InterPro" id="IPR051164">
    <property type="entry name" value="NmrA-like_oxidored"/>
</dbReference>
<keyword evidence="2" id="KW-0521">NADP</keyword>
<dbReference type="AlphaFoldDB" id="A0A0D2D005"/>
<name>A0A0D2D005_9EURO</name>
<dbReference type="GO" id="GO:0016491">
    <property type="term" value="F:oxidoreductase activity"/>
    <property type="evidence" value="ECO:0007669"/>
    <property type="project" value="UniProtKB-KW"/>
</dbReference>
<accession>A0A0D2D005</accession>
<dbReference type="InterPro" id="IPR036291">
    <property type="entry name" value="NAD(P)-bd_dom_sf"/>
</dbReference>
<dbReference type="PANTHER" id="PTHR42748">
    <property type="entry name" value="NITROGEN METABOLITE REPRESSION PROTEIN NMRA FAMILY MEMBER"/>
    <property type="match status" value="1"/>
</dbReference>
<dbReference type="GO" id="GO:0005634">
    <property type="term" value="C:nucleus"/>
    <property type="evidence" value="ECO:0007669"/>
    <property type="project" value="TreeGrafter"/>
</dbReference>
<dbReference type="SUPFAM" id="SSF51735">
    <property type="entry name" value="NAD(P)-binding Rossmann-fold domains"/>
    <property type="match status" value="1"/>
</dbReference>
<dbReference type="PANTHER" id="PTHR42748:SF30">
    <property type="entry name" value="NMRA-LIKE DOMAIN-CONTAINING PROTEIN"/>
    <property type="match status" value="1"/>
</dbReference>
<reference evidence="5 6" key="1">
    <citation type="submission" date="2015-01" db="EMBL/GenBank/DDBJ databases">
        <title>The Genome Sequence of Exophiala xenobiotica CBS118157.</title>
        <authorList>
            <consortium name="The Broad Institute Genomics Platform"/>
            <person name="Cuomo C."/>
            <person name="de Hoog S."/>
            <person name="Gorbushina A."/>
            <person name="Stielow B."/>
            <person name="Teixiera M."/>
            <person name="Abouelleil A."/>
            <person name="Chapman S.B."/>
            <person name="Priest M."/>
            <person name="Young S.K."/>
            <person name="Wortman J."/>
            <person name="Nusbaum C."/>
            <person name="Birren B."/>
        </authorList>
    </citation>
    <scope>NUCLEOTIDE SEQUENCE [LARGE SCALE GENOMIC DNA]</scope>
    <source>
        <strain evidence="5 6">CBS 118157</strain>
    </source>
</reference>
<gene>
    <name evidence="5" type="ORF">PV05_04466</name>
</gene>
<evidence type="ECO:0000256" key="2">
    <source>
        <dbReference type="ARBA" id="ARBA00022857"/>
    </source>
</evidence>
<evidence type="ECO:0000313" key="5">
    <source>
        <dbReference type="EMBL" id="KIW55737.1"/>
    </source>
</evidence>
<proteinExistence type="inferred from homology"/>
<sequence length="332" mass="36208">MASQHQTVLVTGASGTQGGHVIRELITASSIHPDTSLTIHALVRDPNSSASRDLLALDSSKIKLFKGNFDDIGSLSRAAQYCTTVFLNVTPVFVDPSGELRHARNILSASLAAGVKYVILASVAGLDESKNSPSLDAYPFFKTYFANKAAIADMVRQPPFPTPEGYTYTILEPATFLTNYLPPAQTVMYPTLTAPEPTFHVAYTPTLSMSHLDPADIGRFAARAIYAPAEEFTRLFANKAIPIASVNMTISDVAEALTRAAKHKKTVRVNYLSPEEVAAQKDANLFIEGQLMLNGREYLVHLEKVRSYGIELGSVEGFFERERERLAKALAL</sequence>
<dbReference type="GeneID" id="25326374"/>
<evidence type="ECO:0000256" key="3">
    <source>
        <dbReference type="ARBA" id="ARBA00023002"/>
    </source>
</evidence>
<evidence type="ECO:0000313" key="6">
    <source>
        <dbReference type="Proteomes" id="UP000054342"/>
    </source>
</evidence>
<feature type="domain" description="NmrA-like" evidence="4">
    <location>
        <begin position="5"/>
        <end position="280"/>
    </location>
</feature>
<evidence type="ECO:0000256" key="1">
    <source>
        <dbReference type="ARBA" id="ARBA00006328"/>
    </source>
</evidence>
<keyword evidence="6" id="KW-1185">Reference proteome</keyword>
<dbReference type="InterPro" id="IPR008030">
    <property type="entry name" value="NmrA-like"/>
</dbReference>
<dbReference type="Gene3D" id="3.40.50.720">
    <property type="entry name" value="NAD(P)-binding Rossmann-like Domain"/>
    <property type="match status" value="1"/>
</dbReference>
<dbReference type="EMBL" id="KN847319">
    <property type="protein sequence ID" value="KIW55737.1"/>
    <property type="molecule type" value="Genomic_DNA"/>
</dbReference>